<dbReference type="Pfam" id="PF00270">
    <property type="entry name" value="DEAD"/>
    <property type="match status" value="1"/>
</dbReference>
<dbReference type="InterPro" id="IPR027417">
    <property type="entry name" value="P-loop_NTPase"/>
</dbReference>
<dbReference type="GO" id="GO:0005634">
    <property type="term" value="C:nucleus"/>
    <property type="evidence" value="ECO:0000318"/>
    <property type="project" value="GO_Central"/>
</dbReference>
<dbReference type="SMART" id="SM00487">
    <property type="entry name" value="DEXDc"/>
    <property type="match status" value="1"/>
</dbReference>
<dbReference type="CDD" id="cd17956">
    <property type="entry name" value="DEADc_DDX51"/>
    <property type="match status" value="1"/>
</dbReference>
<dbReference type="GO" id="GO:0003723">
    <property type="term" value="F:RNA binding"/>
    <property type="evidence" value="ECO:0007669"/>
    <property type="project" value="UniProtKB-UniRule"/>
</dbReference>
<comment type="catalytic activity">
    <reaction evidence="7">
        <text>ATP + H2O = ADP + phosphate + H(+)</text>
        <dbReference type="Rhea" id="RHEA:13065"/>
        <dbReference type="ChEBI" id="CHEBI:15377"/>
        <dbReference type="ChEBI" id="CHEBI:15378"/>
        <dbReference type="ChEBI" id="CHEBI:30616"/>
        <dbReference type="ChEBI" id="CHEBI:43474"/>
        <dbReference type="ChEBI" id="CHEBI:456216"/>
        <dbReference type="EC" id="3.6.4.13"/>
    </reaction>
</comment>
<dbReference type="GO" id="GO:0005524">
    <property type="term" value="F:ATP binding"/>
    <property type="evidence" value="ECO:0007669"/>
    <property type="project" value="UniProtKB-UniRule"/>
</dbReference>
<organism evidence="10 11">
    <name type="scientific">Thalassiosira pseudonana</name>
    <name type="common">Marine diatom</name>
    <name type="synonym">Cyclotella nana</name>
    <dbReference type="NCBI Taxonomy" id="35128"/>
    <lineage>
        <taxon>Eukaryota</taxon>
        <taxon>Sar</taxon>
        <taxon>Stramenopiles</taxon>
        <taxon>Ochrophyta</taxon>
        <taxon>Bacillariophyta</taxon>
        <taxon>Coscinodiscophyceae</taxon>
        <taxon>Thalassiosirophycidae</taxon>
        <taxon>Thalassiosirales</taxon>
        <taxon>Thalassiosiraceae</taxon>
        <taxon>Thalassiosira</taxon>
    </lineage>
</organism>
<dbReference type="PROSITE" id="PS00039">
    <property type="entry name" value="DEAD_ATP_HELICASE"/>
    <property type="match status" value="1"/>
</dbReference>
<comment type="function">
    <text evidence="7">RNA helicase.</text>
</comment>
<dbReference type="Proteomes" id="UP000001449">
    <property type="component" value="Chromosome 4"/>
</dbReference>
<dbReference type="SMART" id="SM00490">
    <property type="entry name" value="HELICc"/>
    <property type="match status" value="1"/>
</dbReference>
<dbReference type="InterPro" id="IPR014001">
    <property type="entry name" value="Helicase_ATP-bd"/>
</dbReference>
<name>B8BZV2_THAPS</name>
<accession>B8BZV2</accession>
<dbReference type="OMA" id="HEVKAFD"/>
<dbReference type="EMBL" id="CM000641">
    <property type="protein sequence ID" value="EED92951.1"/>
    <property type="molecule type" value="Genomic_DNA"/>
</dbReference>
<dbReference type="HOGENOM" id="CLU_003041_15_3_1"/>
<evidence type="ECO:0000256" key="2">
    <source>
        <dbReference type="ARBA" id="ARBA00022801"/>
    </source>
</evidence>
<comment type="similarity">
    <text evidence="6">Belongs to the DEAD box helicase family.</text>
</comment>
<dbReference type="STRING" id="35128.B8BZV2"/>
<evidence type="ECO:0000259" key="9">
    <source>
        <dbReference type="PROSITE" id="PS51194"/>
    </source>
</evidence>
<dbReference type="InterPro" id="IPR000629">
    <property type="entry name" value="RNA-helicase_DEAD-box_CS"/>
</dbReference>
<dbReference type="PANTHER" id="PTHR24031">
    <property type="entry name" value="RNA HELICASE"/>
    <property type="match status" value="1"/>
</dbReference>
<dbReference type="Pfam" id="PF00271">
    <property type="entry name" value="Helicase_C"/>
    <property type="match status" value="1"/>
</dbReference>
<dbReference type="InterPro" id="IPR001650">
    <property type="entry name" value="Helicase_C-like"/>
</dbReference>
<evidence type="ECO:0000256" key="6">
    <source>
        <dbReference type="RuleBase" id="RU000492"/>
    </source>
</evidence>
<dbReference type="PROSITE" id="PS51192">
    <property type="entry name" value="HELICASE_ATP_BIND_1"/>
    <property type="match status" value="1"/>
</dbReference>
<evidence type="ECO:0000256" key="5">
    <source>
        <dbReference type="ARBA" id="ARBA00022884"/>
    </source>
</evidence>
<keyword evidence="1 6" id="KW-0547">Nucleotide-binding</keyword>
<feature type="domain" description="Helicase ATP-binding" evidence="8">
    <location>
        <begin position="12"/>
        <end position="251"/>
    </location>
</feature>
<dbReference type="AlphaFoldDB" id="B8BZV2"/>
<keyword evidence="3 6" id="KW-0347">Helicase</keyword>
<dbReference type="InParanoid" id="B8BZV2"/>
<dbReference type="GO" id="GO:0016787">
    <property type="term" value="F:hydrolase activity"/>
    <property type="evidence" value="ECO:0007669"/>
    <property type="project" value="UniProtKB-KW"/>
</dbReference>
<reference evidence="10 11" key="2">
    <citation type="journal article" date="2008" name="Nature">
        <title>The Phaeodactylum genome reveals the evolutionary history of diatom genomes.</title>
        <authorList>
            <person name="Bowler C."/>
            <person name="Allen A.E."/>
            <person name="Badger J.H."/>
            <person name="Grimwood J."/>
            <person name="Jabbari K."/>
            <person name="Kuo A."/>
            <person name="Maheswari U."/>
            <person name="Martens C."/>
            <person name="Maumus F."/>
            <person name="Otillar R.P."/>
            <person name="Rayko E."/>
            <person name="Salamov A."/>
            <person name="Vandepoele K."/>
            <person name="Beszteri B."/>
            <person name="Gruber A."/>
            <person name="Heijde M."/>
            <person name="Katinka M."/>
            <person name="Mock T."/>
            <person name="Valentin K."/>
            <person name="Verret F."/>
            <person name="Berges J.A."/>
            <person name="Brownlee C."/>
            <person name="Cadoret J.P."/>
            <person name="Chiovitti A."/>
            <person name="Choi C.J."/>
            <person name="Coesel S."/>
            <person name="De Martino A."/>
            <person name="Detter J.C."/>
            <person name="Durkin C."/>
            <person name="Falciatore A."/>
            <person name="Fournet J."/>
            <person name="Haruta M."/>
            <person name="Huysman M.J."/>
            <person name="Jenkins B.D."/>
            <person name="Jiroutova K."/>
            <person name="Jorgensen R.E."/>
            <person name="Joubert Y."/>
            <person name="Kaplan A."/>
            <person name="Kroger N."/>
            <person name="Kroth P.G."/>
            <person name="La Roche J."/>
            <person name="Lindquist E."/>
            <person name="Lommer M."/>
            <person name="Martin-Jezequel V."/>
            <person name="Lopez P.J."/>
            <person name="Lucas S."/>
            <person name="Mangogna M."/>
            <person name="McGinnis K."/>
            <person name="Medlin L.K."/>
            <person name="Montsant A."/>
            <person name="Oudot-Le Secq M.P."/>
            <person name="Napoli C."/>
            <person name="Obornik M."/>
            <person name="Parker M.S."/>
            <person name="Petit J.L."/>
            <person name="Porcel B.M."/>
            <person name="Poulsen N."/>
            <person name="Robison M."/>
            <person name="Rychlewski L."/>
            <person name="Rynearson T.A."/>
            <person name="Schmutz J."/>
            <person name="Shapiro H."/>
            <person name="Siaut M."/>
            <person name="Stanley M."/>
            <person name="Sussman M.R."/>
            <person name="Taylor A.R."/>
            <person name="Vardi A."/>
            <person name="von Dassow P."/>
            <person name="Vyverman W."/>
            <person name="Willis A."/>
            <person name="Wyrwicz L.S."/>
            <person name="Rokhsar D.S."/>
            <person name="Weissenbach J."/>
            <person name="Armbrust E.V."/>
            <person name="Green B.R."/>
            <person name="Van de Peer Y."/>
            <person name="Grigoriev I.V."/>
        </authorList>
    </citation>
    <scope>NUCLEOTIDE SEQUENCE [LARGE SCALE GENOMIC DNA]</scope>
    <source>
        <strain evidence="10 11">CCMP1335</strain>
    </source>
</reference>
<dbReference type="GeneID" id="7448852"/>
<dbReference type="PROSITE" id="PS51194">
    <property type="entry name" value="HELICASE_CTER"/>
    <property type="match status" value="1"/>
</dbReference>
<dbReference type="CDD" id="cd18787">
    <property type="entry name" value="SF2_C_DEAD"/>
    <property type="match status" value="1"/>
</dbReference>
<dbReference type="SUPFAM" id="SSF52540">
    <property type="entry name" value="P-loop containing nucleoside triphosphate hydrolases"/>
    <property type="match status" value="1"/>
</dbReference>
<sequence length="494" mass="53722">MVIPDVIESERNAHLRGARDVCCHAPTGSGKTLAFVLPLLTALYNESPGQSCTRGFRRLRALVVLPGRDLAKQVHDVFVRYAKGSHLKIGLAVGGGKKKSDLVYERRSLVAYDGTTRRDNGIQVFPEFGGQSAVDILVATPGRLMDHLDSTPGFTLQHLRFLVIDEADRLVNQPYQNWVGRVLEASNSSNRFGSSVPVVRHGEKDQANTGGELVSGMFGRPVPLRKMLFSATLTQDPQKLAVLGLKNPKHFDANQVENIKAGSYSVPEGLTERMVECTAEQKPMVLLALLLDTEQLHSDSAGDGVKGVNLSIVFTSSVDSTHRLARLLQLLWEAGGYGPSSTIAEFSSSISAKQRAGILRRCRSSNVSNRVSVLVCSDGMSRGMDLPCVSAVINYDVPSYAKTYVHRCGRTARAGKEGKAISVLKGGQIAKFQRMRRLIGGGSVEKMGIKKELIKGTLSTYQACVRALKKVIEAEENEELSRSDSLVGSLYIPK</sequence>
<evidence type="ECO:0000256" key="7">
    <source>
        <dbReference type="RuleBase" id="RU365068"/>
    </source>
</evidence>
<dbReference type="InterPro" id="IPR011545">
    <property type="entry name" value="DEAD/DEAH_box_helicase_dom"/>
</dbReference>
<keyword evidence="2 6" id="KW-0378">Hydrolase</keyword>
<dbReference type="GO" id="GO:0003724">
    <property type="term" value="F:RNA helicase activity"/>
    <property type="evidence" value="ECO:0007669"/>
    <property type="project" value="UniProtKB-EC"/>
</dbReference>
<gene>
    <name evidence="10" type="ORF">THAPSDRAFT_40402</name>
</gene>
<evidence type="ECO:0000313" key="10">
    <source>
        <dbReference type="EMBL" id="EED92951.1"/>
    </source>
</evidence>
<dbReference type="eggNOG" id="KOG0350">
    <property type="taxonomic scope" value="Eukaryota"/>
</dbReference>
<feature type="domain" description="Helicase C-terminal" evidence="9">
    <location>
        <begin position="292"/>
        <end position="462"/>
    </location>
</feature>
<evidence type="ECO:0000256" key="3">
    <source>
        <dbReference type="ARBA" id="ARBA00022806"/>
    </source>
</evidence>
<comment type="domain">
    <text evidence="7">The Q motif is unique to and characteristic of the DEAD box family of RNA helicases and controls ATP binding and hydrolysis.</text>
</comment>
<evidence type="ECO:0000256" key="4">
    <source>
        <dbReference type="ARBA" id="ARBA00022840"/>
    </source>
</evidence>
<dbReference type="KEGG" id="tps:THAPSDRAFT_40402"/>
<keyword evidence="11" id="KW-1185">Reference proteome</keyword>
<evidence type="ECO:0000259" key="8">
    <source>
        <dbReference type="PROSITE" id="PS51192"/>
    </source>
</evidence>
<dbReference type="EC" id="3.6.4.13" evidence="7"/>
<evidence type="ECO:0000313" key="11">
    <source>
        <dbReference type="Proteomes" id="UP000001449"/>
    </source>
</evidence>
<dbReference type="PaxDb" id="35128-Thaps40402"/>
<proteinExistence type="inferred from homology"/>
<reference evidence="10 11" key="1">
    <citation type="journal article" date="2004" name="Science">
        <title>The genome of the diatom Thalassiosira pseudonana: ecology, evolution, and metabolism.</title>
        <authorList>
            <person name="Armbrust E.V."/>
            <person name="Berges J.A."/>
            <person name="Bowler C."/>
            <person name="Green B.R."/>
            <person name="Martinez D."/>
            <person name="Putnam N.H."/>
            <person name="Zhou S."/>
            <person name="Allen A.E."/>
            <person name="Apt K.E."/>
            <person name="Bechner M."/>
            <person name="Brzezinski M.A."/>
            <person name="Chaal B.K."/>
            <person name="Chiovitti A."/>
            <person name="Davis A.K."/>
            <person name="Demarest M.S."/>
            <person name="Detter J.C."/>
            <person name="Glavina T."/>
            <person name="Goodstein D."/>
            <person name="Hadi M.Z."/>
            <person name="Hellsten U."/>
            <person name="Hildebrand M."/>
            <person name="Jenkins B.D."/>
            <person name="Jurka J."/>
            <person name="Kapitonov V.V."/>
            <person name="Kroger N."/>
            <person name="Lau W.W."/>
            <person name="Lane T.W."/>
            <person name="Larimer F.W."/>
            <person name="Lippmeier J.C."/>
            <person name="Lucas S."/>
            <person name="Medina M."/>
            <person name="Montsant A."/>
            <person name="Obornik M."/>
            <person name="Parker M.S."/>
            <person name="Palenik B."/>
            <person name="Pazour G.J."/>
            <person name="Richardson P.M."/>
            <person name="Rynearson T.A."/>
            <person name="Saito M.A."/>
            <person name="Schwartz D.C."/>
            <person name="Thamatrakoln K."/>
            <person name="Valentin K."/>
            <person name="Vardi A."/>
            <person name="Wilkerson F.P."/>
            <person name="Rokhsar D.S."/>
        </authorList>
    </citation>
    <scope>NUCLEOTIDE SEQUENCE [LARGE SCALE GENOMIC DNA]</scope>
    <source>
        <strain evidence="10 11">CCMP1335</strain>
    </source>
</reference>
<keyword evidence="5 7" id="KW-0694">RNA-binding</keyword>
<keyword evidence="4 6" id="KW-0067">ATP-binding</keyword>
<evidence type="ECO:0000256" key="1">
    <source>
        <dbReference type="ARBA" id="ARBA00022741"/>
    </source>
</evidence>
<dbReference type="RefSeq" id="XP_002289414.1">
    <property type="nucleotide sequence ID" value="XM_002289378.1"/>
</dbReference>
<dbReference type="Gene3D" id="3.40.50.300">
    <property type="entry name" value="P-loop containing nucleotide triphosphate hydrolases"/>
    <property type="match status" value="2"/>
</dbReference>
<protein>
    <recommendedName>
        <fullName evidence="7">ATP-dependent RNA helicase</fullName>
        <ecNumber evidence="7">3.6.4.13</ecNumber>
    </recommendedName>
</protein>